<name>A0A060UPN7_9PROT</name>
<dbReference type="EMBL" id="LT841305">
    <property type="protein sequence ID" value="SMH64598.1"/>
    <property type="molecule type" value="Genomic_DNA"/>
</dbReference>
<reference evidence="1" key="1">
    <citation type="submission" date="2014-03" db="EMBL/GenBank/DDBJ databases">
        <authorList>
            <person name="Genoscope - CEA"/>
        </authorList>
    </citation>
    <scope>NUCLEOTIDE SEQUENCE [LARGE SCALE GENOMIC DNA]</scope>
    <source>
        <strain evidence="1">CF27</strain>
    </source>
</reference>
<sequence length="163" mass="18678">MSLPKKSFAREIIAMRGYSNEEEIVEVACIDGVSHTEAARRVAEAREQSRNRSMAQRMRHWKAKNKVEAARRQVLSIAHHRDQFLCADELENIGFTANWKAPDNASGFSYWDTGRVFREICRPLEKAGMLQELRKEDRFVGYTITDAGRKELLGEQLATFSGE</sequence>
<reference evidence="1" key="2">
    <citation type="submission" date="2014-07" db="EMBL/GenBank/DDBJ databases">
        <title>Initial genome analysis of the psychrotolerant acidophile Acidithiobacillus ferrivorans CF27: insights into iron and sulfur oxidation pathways and into biofilm formation.</title>
        <authorList>
            <person name="Talla E."/>
            <person name="Hedrich S."/>
            <person name="Mangenot S."/>
            <person name="Ji B."/>
            <person name="Johnson D.B."/>
            <person name="Barbe V."/>
            <person name="Bonnefoy V."/>
        </authorList>
    </citation>
    <scope>NUCLEOTIDE SEQUENCE [LARGE SCALE GENOMIC DNA]</scope>
    <source>
        <strain evidence="1">CF27</strain>
    </source>
</reference>
<proteinExistence type="predicted"/>
<dbReference type="AlphaFoldDB" id="A0A060UPN7"/>
<reference evidence="2 3" key="3">
    <citation type="submission" date="2017-03" db="EMBL/GenBank/DDBJ databases">
        <authorList>
            <person name="Regsiter A."/>
            <person name="William W."/>
        </authorList>
    </citation>
    <scope>NUCLEOTIDE SEQUENCE [LARGE SCALE GENOMIC DNA]</scope>
    <source>
        <strain evidence="2">PRJEB5721</strain>
    </source>
</reference>
<gene>
    <name evidence="2" type="ORF">AFERRI_10631</name>
    <name evidence="1" type="ORF">AFERRI_400348</name>
</gene>
<evidence type="ECO:0000313" key="1">
    <source>
        <dbReference type="EMBL" id="CDQ10567.1"/>
    </source>
</evidence>
<evidence type="ECO:0000313" key="2">
    <source>
        <dbReference type="EMBL" id="SMH64598.1"/>
    </source>
</evidence>
<accession>A0A060UPN7</accession>
<dbReference type="RefSeq" id="WP_035193107.1">
    <property type="nucleotide sequence ID" value="NZ_CCCS020000035.1"/>
</dbReference>
<evidence type="ECO:0000313" key="3">
    <source>
        <dbReference type="Proteomes" id="UP000193925"/>
    </source>
</evidence>
<dbReference type="Proteomes" id="UP000193925">
    <property type="component" value="Chromosome AFERRI"/>
</dbReference>
<organism evidence="1">
    <name type="scientific">Acidithiobacillus ferrivorans</name>
    <dbReference type="NCBI Taxonomy" id="160808"/>
    <lineage>
        <taxon>Bacteria</taxon>
        <taxon>Pseudomonadati</taxon>
        <taxon>Pseudomonadota</taxon>
        <taxon>Acidithiobacillia</taxon>
        <taxon>Acidithiobacillales</taxon>
        <taxon>Acidithiobacillaceae</taxon>
        <taxon>Acidithiobacillus</taxon>
    </lineage>
</organism>
<keyword evidence="3" id="KW-1185">Reference proteome</keyword>
<protein>
    <submittedName>
        <fullName evidence="1">Uncharacterized protein</fullName>
    </submittedName>
</protein>
<dbReference type="EMBL" id="CCCS020000035">
    <property type="protein sequence ID" value="CDQ10567.1"/>
    <property type="molecule type" value="Genomic_DNA"/>
</dbReference>